<gene>
    <name evidence="1" type="ORF">H8K36_13315</name>
</gene>
<dbReference type="RefSeq" id="WP_186916987.1">
    <property type="nucleotide sequence ID" value="NZ_JACOFZ010000005.1"/>
</dbReference>
<dbReference type="Proteomes" id="UP000627446">
    <property type="component" value="Unassembled WGS sequence"/>
</dbReference>
<keyword evidence="2" id="KW-1185">Reference proteome</keyword>
<name>A0A923HS86_9BURK</name>
<evidence type="ECO:0000313" key="1">
    <source>
        <dbReference type="EMBL" id="MBC3882365.1"/>
    </source>
</evidence>
<evidence type="ECO:0000313" key="2">
    <source>
        <dbReference type="Proteomes" id="UP000627446"/>
    </source>
</evidence>
<protein>
    <recommendedName>
        <fullName evidence="3">DUF4926 domain-containing protein</fullName>
    </recommendedName>
</protein>
<organism evidence="1 2">
    <name type="scientific">Undibacterium nitidum</name>
    <dbReference type="NCBI Taxonomy" id="2762298"/>
    <lineage>
        <taxon>Bacteria</taxon>
        <taxon>Pseudomonadati</taxon>
        <taxon>Pseudomonadota</taxon>
        <taxon>Betaproteobacteria</taxon>
        <taxon>Burkholderiales</taxon>
        <taxon>Oxalobacteraceae</taxon>
        <taxon>Undibacterium</taxon>
    </lineage>
</organism>
<reference evidence="1" key="1">
    <citation type="submission" date="2020-08" db="EMBL/GenBank/DDBJ databases">
        <title>Novel species isolated from subtropical streams in China.</title>
        <authorList>
            <person name="Lu H."/>
        </authorList>
    </citation>
    <scope>NUCLEOTIDE SEQUENCE</scope>
    <source>
        <strain evidence="1">LX22W</strain>
    </source>
</reference>
<accession>A0A923HS86</accession>
<sequence length="77" mass="8536">MGFKAFDVVRVTAINTDKLLVSDAFNTRAPKVGDIATILEIYGDPYGFELECCDIAGNTEWLIGVQEKDVRIELVNI</sequence>
<dbReference type="AlphaFoldDB" id="A0A923HS86"/>
<evidence type="ECO:0008006" key="3">
    <source>
        <dbReference type="Google" id="ProtNLM"/>
    </source>
</evidence>
<proteinExistence type="predicted"/>
<comment type="caution">
    <text evidence="1">The sequence shown here is derived from an EMBL/GenBank/DDBJ whole genome shotgun (WGS) entry which is preliminary data.</text>
</comment>
<dbReference type="EMBL" id="JACOFZ010000005">
    <property type="protein sequence ID" value="MBC3882365.1"/>
    <property type="molecule type" value="Genomic_DNA"/>
</dbReference>